<dbReference type="Proteomes" id="UP000185746">
    <property type="component" value="Chromosome"/>
</dbReference>
<reference evidence="1 2" key="1">
    <citation type="submission" date="2016-09" db="EMBL/GenBank/DDBJ databases">
        <title>Complete genome sequence of the Lysinibacillus sphaericus LMG 22257, a specie of Bacillus with ureolytic activity that can effectively biodeposit calcium carbonate.</title>
        <authorList>
            <person name="Yan W."/>
        </authorList>
    </citation>
    <scope>NUCLEOTIDE SEQUENCE [LARGE SCALE GENOMIC DNA]</scope>
    <source>
        <strain evidence="1 2">LMG 22257</strain>
    </source>
</reference>
<evidence type="ECO:0000313" key="1">
    <source>
        <dbReference type="EMBL" id="AOV07059.1"/>
    </source>
</evidence>
<protein>
    <submittedName>
        <fullName evidence="1">Uncharacterized protein</fullName>
    </submittedName>
</protein>
<dbReference type="KEGG" id="surl:BI350_05535"/>
<dbReference type="AlphaFoldDB" id="A0A1D8JED6"/>
<name>A0A1D8JED6_9BACL</name>
<proteinExistence type="predicted"/>
<gene>
    <name evidence="1" type="ORF">BI350_05535</name>
</gene>
<keyword evidence="2" id="KW-1185">Reference proteome</keyword>
<dbReference type="RefSeq" id="WP_075527185.1">
    <property type="nucleotide sequence ID" value="NZ_CP017560.1"/>
</dbReference>
<sequence>METNLLFYEIQKGTVTTRDYVNWSYGLLINGISSPSLKILSSCSFDDNLFEIESYFKRSLKELAIKEPTFEACAKARIVFLAKKIVKADDHKEISNLADMIFRVVAIELDNSDDLFPWIEISELIDRLDYDVRCITLNKRDVISKIKNEARLLHSLDH</sequence>
<accession>A0A1D8JED6</accession>
<dbReference type="EMBL" id="CP017560">
    <property type="protein sequence ID" value="AOV07059.1"/>
    <property type="molecule type" value="Genomic_DNA"/>
</dbReference>
<organism evidence="1 2">
    <name type="scientific">Sporosarcina ureilytica</name>
    <dbReference type="NCBI Taxonomy" id="298596"/>
    <lineage>
        <taxon>Bacteria</taxon>
        <taxon>Bacillati</taxon>
        <taxon>Bacillota</taxon>
        <taxon>Bacilli</taxon>
        <taxon>Bacillales</taxon>
        <taxon>Caryophanaceae</taxon>
        <taxon>Sporosarcina</taxon>
    </lineage>
</organism>
<evidence type="ECO:0000313" key="2">
    <source>
        <dbReference type="Proteomes" id="UP000185746"/>
    </source>
</evidence>